<proteinExistence type="predicted"/>
<keyword evidence="3" id="KW-1185">Reference proteome</keyword>
<sequence>MATAIGGAAVAGMTALAVGTATPAGAQQARPPVQAASVTPLQATTAQGCWGDDCWGWDDDDYGWGGGWDEDWYSYHSWGHGW</sequence>
<dbReference type="Proteomes" id="UP001165074">
    <property type="component" value="Unassembled WGS sequence"/>
</dbReference>
<reference evidence="2" key="1">
    <citation type="submission" date="2023-03" db="EMBL/GenBank/DDBJ databases">
        <title>Actinoallomurus iriomotensis NBRC 103684.</title>
        <authorList>
            <person name="Ichikawa N."/>
            <person name="Sato H."/>
            <person name="Tonouchi N."/>
        </authorList>
    </citation>
    <scope>NUCLEOTIDE SEQUENCE</scope>
    <source>
        <strain evidence="2">NBRC 103684</strain>
    </source>
</reference>
<gene>
    <name evidence="2" type="ORF">Airi02_057720</name>
</gene>
<feature type="chain" id="PRO_5040979020" evidence="1">
    <location>
        <begin position="27"/>
        <end position="82"/>
    </location>
</feature>
<name>A0A9W6S649_9ACTN</name>
<evidence type="ECO:0000256" key="1">
    <source>
        <dbReference type="SAM" id="SignalP"/>
    </source>
</evidence>
<organism evidence="2 3">
    <name type="scientific">Actinoallomurus iriomotensis</name>
    <dbReference type="NCBI Taxonomy" id="478107"/>
    <lineage>
        <taxon>Bacteria</taxon>
        <taxon>Bacillati</taxon>
        <taxon>Actinomycetota</taxon>
        <taxon>Actinomycetes</taxon>
        <taxon>Streptosporangiales</taxon>
        <taxon>Thermomonosporaceae</taxon>
        <taxon>Actinoallomurus</taxon>
    </lineage>
</organism>
<comment type="caution">
    <text evidence="2">The sequence shown here is derived from an EMBL/GenBank/DDBJ whole genome shotgun (WGS) entry which is preliminary data.</text>
</comment>
<protein>
    <submittedName>
        <fullName evidence="2">Uncharacterized protein</fullName>
    </submittedName>
</protein>
<evidence type="ECO:0000313" key="3">
    <source>
        <dbReference type="Proteomes" id="UP001165074"/>
    </source>
</evidence>
<dbReference type="AlphaFoldDB" id="A0A9W6S649"/>
<feature type="signal peptide" evidence="1">
    <location>
        <begin position="1"/>
        <end position="26"/>
    </location>
</feature>
<dbReference type="EMBL" id="BSTK01000009">
    <property type="protein sequence ID" value="GLY87843.1"/>
    <property type="molecule type" value="Genomic_DNA"/>
</dbReference>
<accession>A0A9W6S649</accession>
<evidence type="ECO:0000313" key="2">
    <source>
        <dbReference type="EMBL" id="GLY87843.1"/>
    </source>
</evidence>
<keyword evidence="1" id="KW-0732">Signal</keyword>